<keyword evidence="2" id="KW-1185">Reference proteome</keyword>
<evidence type="ECO:0000313" key="3">
    <source>
        <dbReference type="WBParaSite" id="Pan_g1633.t1"/>
    </source>
</evidence>
<dbReference type="PROSITE" id="PS51934">
    <property type="entry name" value="LRAT"/>
    <property type="match status" value="1"/>
</dbReference>
<dbReference type="WBParaSite" id="Pan_g1633.t1">
    <property type="protein sequence ID" value="Pan_g1633.t1"/>
    <property type="gene ID" value="Pan_g1633"/>
</dbReference>
<dbReference type="AlphaFoldDB" id="A0A7E4V425"/>
<organism evidence="2 3">
    <name type="scientific">Panagrellus redivivus</name>
    <name type="common">Microworm</name>
    <dbReference type="NCBI Taxonomy" id="6233"/>
    <lineage>
        <taxon>Eukaryota</taxon>
        <taxon>Metazoa</taxon>
        <taxon>Ecdysozoa</taxon>
        <taxon>Nematoda</taxon>
        <taxon>Chromadorea</taxon>
        <taxon>Rhabditida</taxon>
        <taxon>Tylenchina</taxon>
        <taxon>Panagrolaimomorpha</taxon>
        <taxon>Panagrolaimoidea</taxon>
        <taxon>Panagrolaimidae</taxon>
        <taxon>Panagrellus</taxon>
    </lineage>
</organism>
<dbReference type="Proteomes" id="UP000492821">
    <property type="component" value="Unassembled WGS sequence"/>
</dbReference>
<dbReference type="InterPro" id="IPR007053">
    <property type="entry name" value="LRAT_dom"/>
</dbReference>
<name>A0A7E4V425_PANRE</name>
<protein>
    <submittedName>
        <fullName evidence="3">LRAT domain-containing protein</fullName>
    </submittedName>
</protein>
<sequence length="319" mass="36816">MAKYKPVFKNFVSDLFEDYDEVDRVYFKVNGTGQQMAFVIVETRYAFDVCLVANERYRDYHLIKSDSCFDKNIIEKESFRSVGEASRYVDGQKDDFENAQFEDKYPYRIRKVPPNWRDNPDDYLNRGDHLQRNMKNVPFRASHEGIYLGNSKVAHVSPNAELGLSEKKTSALPRIDHIDNFIGDGQELRIVVHAIERRTPSEICQIANKLVNKHYNKYDYNLLKNNCQHFAWLCACKTDERMTDYPYIFNPNKKSEVVQRADYDNSNATEPEKGDGITAIEIGVGAVALGAAAYGLWSLFSSNQDDAARRDRQRRNGTD</sequence>
<proteinExistence type="predicted"/>
<reference evidence="2" key="1">
    <citation type="journal article" date="2013" name="Genetics">
        <title>The draft genome and transcriptome of Panagrellus redivivus are shaped by the harsh demands of a free-living lifestyle.</title>
        <authorList>
            <person name="Srinivasan J."/>
            <person name="Dillman A.R."/>
            <person name="Macchietto M.G."/>
            <person name="Heikkinen L."/>
            <person name="Lakso M."/>
            <person name="Fracchia K.M."/>
            <person name="Antoshechkin I."/>
            <person name="Mortazavi A."/>
            <person name="Wong G."/>
            <person name="Sternberg P.W."/>
        </authorList>
    </citation>
    <scope>NUCLEOTIDE SEQUENCE [LARGE SCALE GENOMIC DNA]</scope>
    <source>
        <strain evidence="2">MT8872</strain>
    </source>
</reference>
<accession>A0A7E4V425</accession>
<dbReference type="Pfam" id="PF04970">
    <property type="entry name" value="LRAT"/>
    <property type="match status" value="1"/>
</dbReference>
<feature type="domain" description="LRAT" evidence="1">
    <location>
        <begin position="133"/>
        <end position="245"/>
    </location>
</feature>
<dbReference type="Gene3D" id="3.90.1720.10">
    <property type="entry name" value="endopeptidase domain like (from Nostoc punctiforme)"/>
    <property type="match status" value="1"/>
</dbReference>
<evidence type="ECO:0000259" key="1">
    <source>
        <dbReference type="PROSITE" id="PS51934"/>
    </source>
</evidence>
<reference evidence="3" key="2">
    <citation type="submission" date="2020-10" db="UniProtKB">
        <authorList>
            <consortium name="WormBaseParasite"/>
        </authorList>
    </citation>
    <scope>IDENTIFICATION</scope>
</reference>
<evidence type="ECO:0000313" key="2">
    <source>
        <dbReference type="Proteomes" id="UP000492821"/>
    </source>
</evidence>